<dbReference type="SUPFAM" id="SSF56784">
    <property type="entry name" value="HAD-like"/>
    <property type="match status" value="1"/>
</dbReference>
<evidence type="ECO:0000256" key="1">
    <source>
        <dbReference type="SAM" id="MobiDB-lite"/>
    </source>
</evidence>
<evidence type="ECO:0000259" key="2">
    <source>
        <dbReference type="PROSITE" id="PS50969"/>
    </source>
</evidence>
<dbReference type="Proteomes" id="UP001633002">
    <property type="component" value="Unassembled WGS sequence"/>
</dbReference>
<sequence>MATHPGSFSMFINISFINMYKEEFDTWDELATSYTIPDNWLECMLKFDKGDKGNKEVAGEDVSSSDAEEDDSSKKKKKPRKKTSVDVIPSQVKTGLHRFHCAKHGETAPQRLEPLEILRIKDISQYQLTLDEKLSCKLVFLDLTHPDILAWGRQEFSCFLDIVRELTVAREFAIVAIMDFGQQLVDFCTELKEMKDARVVIECGCYEAPRLHREVEFNFPCWQLVYALISLGSQDYQPSLKDSVQMRPYSMEYQPKGAGEDFVEEKGTAAIQTNIKIKAPQWGFVGMASPDGSAHRDIIYFANSQEQAEFIVKYGKSLVSYSERVRHWFAKYKSAKKPASTIKQPAIIAMEHANTHDDHIPADQKEKATFVFDEVFETDALERLGNRPRLQLTADGEPEDVDNVHSNNPRGLDPAEHIIKKQDSNDQGSLFQAVQQRNVEEHEEEGPLALALNYCRSLGSSHFDDLETVPLVQSREPSVQPNIPIIPSQTLELNENDPDLEGLILEPVEHADDGISSGQQQDVQVPRNTSSDNEPAKVNRSKKSTRGPLALIQMSICPAPDFMQIDNPLVKPSDLPSRKLLILDIEELLLYAEGFMDRTSKIAAGDVVGAKKVIRRNGVQEFITRCFELFDIALWMCSDRNLLYDYTYYLFSGEQYGKFLFRWDQDKALDTNERWTRNHREIRLLLKPLKTVWETFPYFNARNTLLVDVNPYRASANPEDTGIFPVPYTGSYTDQYLTTVLLPYLEGLSQAFDIREYVREHVLQGSQRPLHFRATSRGLPGLLHKYSSQAIETFVPTLLTKRGTLQILRSLSLVDYQI</sequence>
<dbReference type="EMBL" id="JBJQOH010000007">
    <property type="protein sequence ID" value="KAL3679661.1"/>
    <property type="molecule type" value="Genomic_DNA"/>
</dbReference>
<proteinExistence type="predicted"/>
<comment type="caution">
    <text evidence="3">The sequence shown here is derived from an EMBL/GenBank/DDBJ whole genome shotgun (WGS) entry which is preliminary data.</text>
</comment>
<dbReference type="PROSITE" id="PS50969">
    <property type="entry name" value="FCP1"/>
    <property type="match status" value="1"/>
</dbReference>
<protein>
    <recommendedName>
        <fullName evidence="2">FCP1 homology domain-containing protein</fullName>
    </recommendedName>
</protein>
<feature type="region of interest" description="Disordered" evidence="1">
    <location>
        <begin position="513"/>
        <end position="545"/>
    </location>
</feature>
<feature type="compositionally biased region" description="Polar residues" evidence="1">
    <location>
        <begin position="516"/>
        <end position="533"/>
    </location>
</feature>
<dbReference type="AlphaFoldDB" id="A0ABD3GP79"/>
<evidence type="ECO:0000313" key="4">
    <source>
        <dbReference type="Proteomes" id="UP001633002"/>
    </source>
</evidence>
<dbReference type="InterPro" id="IPR023214">
    <property type="entry name" value="HAD_sf"/>
</dbReference>
<dbReference type="Pfam" id="PF03031">
    <property type="entry name" value="NIF"/>
    <property type="match status" value="1"/>
</dbReference>
<gene>
    <name evidence="3" type="ORF">R1sor_022617</name>
</gene>
<feature type="region of interest" description="Disordered" evidence="1">
    <location>
        <begin position="55"/>
        <end position="84"/>
    </location>
</feature>
<dbReference type="SMART" id="SM00577">
    <property type="entry name" value="CPDc"/>
    <property type="match status" value="1"/>
</dbReference>
<dbReference type="InterPro" id="IPR004274">
    <property type="entry name" value="FCP1_dom"/>
</dbReference>
<name>A0ABD3GP79_9MARC</name>
<reference evidence="3 4" key="1">
    <citation type="submission" date="2024-09" db="EMBL/GenBank/DDBJ databases">
        <title>Chromosome-scale assembly of Riccia sorocarpa.</title>
        <authorList>
            <person name="Paukszto L."/>
        </authorList>
    </citation>
    <scope>NUCLEOTIDE SEQUENCE [LARGE SCALE GENOMIC DNA]</scope>
    <source>
        <strain evidence="3">LP-2024</strain>
        <tissue evidence="3">Aerial parts of the thallus</tissue>
    </source>
</reference>
<dbReference type="InterPro" id="IPR050365">
    <property type="entry name" value="TIM50"/>
</dbReference>
<keyword evidence="4" id="KW-1185">Reference proteome</keyword>
<evidence type="ECO:0000313" key="3">
    <source>
        <dbReference type="EMBL" id="KAL3679661.1"/>
    </source>
</evidence>
<organism evidence="3 4">
    <name type="scientific">Riccia sorocarpa</name>
    <dbReference type="NCBI Taxonomy" id="122646"/>
    <lineage>
        <taxon>Eukaryota</taxon>
        <taxon>Viridiplantae</taxon>
        <taxon>Streptophyta</taxon>
        <taxon>Embryophyta</taxon>
        <taxon>Marchantiophyta</taxon>
        <taxon>Marchantiopsida</taxon>
        <taxon>Marchantiidae</taxon>
        <taxon>Marchantiales</taxon>
        <taxon>Ricciaceae</taxon>
        <taxon>Riccia</taxon>
    </lineage>
</organism>
<accession>A0ABD3GP79</accession>
<feature type="domain" description="FCP1 homology" evidence="2">
    <location>
        <begin position="574"/>
        <end position="748"/>
    </location>
</feature>
<dbReference type="Gene3D" id="3.40.50.1000">
    <property type="entry name" value="HAD superfamily/HAD-like"/>
    <property type="match status" value="1"/>
</dbReference>
<dbReference type="InterPro" id="IPR036412">
    <property type="entry name" value="HAD-like_sf"/>
</dbReference>
<dbReference type="PANTHER" id="PTHR12210">
    <property type="entry name" value="DULLARD PROTEIN PHOSPHATASE"/>
    <property type="match status" value="1"/>
</dbReference>